<dbReference type="AlphaFoldDB" id="A0ABD2AT49"/>
<reference evidence="1 2" key="1">
    <citation type="journal article" date="2024" name="Ann. Entomol. Soc. Am.">
        <title>Genomic analyses of the southern and eastern yellowjacket wasps (Hymenoptera: Vespidae) reveal evolutionary signatures of social life.</title>
        <authorList>
            <person name="Catto M.A."/>
            <person name="Caine P.B."/>
            <person name="Orr S.E."/>
            <person name="Hunt B.G."/>
            <person name="Goodisman M.A.D."/>
        </authorList>
    </citation>
    <scope>NUCLEOTIDE SEQUENCE [LARGE SCALE GENOMIC DNA]</scope>
    <source>
        <strain evidence="1">232</strain>
        <tissue evidence="1">Head and thorax</tissue>
    </source>
</reference>
<gene>
    <name evidence="1" type="ORF">V1477_019412</name>
</gene>
<proteinExistence type="predicted"/>
<name>A0ABD2AT49_VESMC</name>
<comment type="caution">
    <text evidence="1">The sequence shown here is derived from an EMBL/GenBank/DDBJ whole genome shotgun (WGS) entry which is preliminary data.</text>
</comment>
<dbReference type="EMBL" id="JAYRBN010000114">
    <property type="protein sequence ID" value="KAL2723561.1"/>
    <property type="molecule type" value="Genomic_DNA"/>
</dbReference>
<dbReference type="Proteomes" id="UP001607303">
    <property type="component" value="Unassembled WGS sequence"/>
</dbReference>
<evidence type="ECO:0000313" key="2">
    <source>
        <dbReference type="Proteomes" id="UP001607303"/>
    </source>
</evidence>
<keyword evidence="2" id="KW-1185">Reference proteome</keyword>
<accession>A0ABD2AT49</accession>
<evidence type="ECO:0000313" key="1">
    <source>
        <dbReference type="EMBL" id="KAL2723561.1"/>
    </source>
</evidence>
<organism evidence="1 2">
    <name type="scientific">Vespula maculifrons</name>
    <name type="common">Eastern yellow jacket</name>
    <name type="synonym">Wasp</name>
    <dbReference type="NCBI Taxonomy" id="7453"/>
    <lineage>
        <taxon>Eukaryota</taxon>
        <taxon>Metazoa</taxon>
        <taxon>Ecdysozoa</taxon>
        <taxon>Arthropoda</taxon>
        <taxon>Hexapoda</taxon>
        <taxon>Insecta</taxon>
        <taxon>Pterygota</taxon>
        <taxon>Neoptera</taxon>
        <taxon>Endopterygota</taxon>
        <taxon>Hymenoptera</taxon>
        <taxon>Apocrita</taxon>
        <taxon>Aculeata</taxon>
        <taxon>Vespoidea</taxon>
        <taxon>Vespidae</taxon>
        <taxon>Vespinae</taxon>
        <taxon>Vespula</taxon>
    </lineage>
</organism>
<sequence>MMVSCTLDIYEYFVELHIVSNSFSISRSGVLEADLKNLAKINFMEKNVSWKRILISFVGSKQVTFPKLNLGDDIYTDEAIVTNSNEQRLDWRNLKQLTDSTDSFKRCGGDLSHIDTPELSFLGQDKRASESILDHHSVIGKTRGDPNSSKIANSISPPFVINRLCKMITKTSESRYEQILQYEKLDALNDEEKEVAKIIIKNLIDLFHLSDVRHLCRVHASSTSAQQLRCSQPRLGIFVAKKVDSILGPHQLILITEIEVNRNFPYEGFPSEDKGTPQKEFIFPEAHAS</sequence>
<protein>
    <submittedName>
        <fullName evidence="1">Uncharacterized protein</fullName>
    </submittedName>
</protein>